<evidence type="ECO:0000313" key="2">
    <source>
        <dbReference type="EMBL" id="GGK07604.1"/>
    </source>
</evidence>
<dbReference type="AlphaFoldDB" id="A0A8J3BBR5"/>
<feature type="domain" description="HTH LytTR-type" evidence="1">
    <location>
        <begin position="108"/>
        <end position="212"/>
    </location>
</feature>
<dbReference type="EMBL" id="BMOF01000065">
    <property type="protein sequence ID" value="GGK07604.1"/>
    <property type="molecule type" value="Genomic_DNA"/>
</dbReference>
<dbReference type="Gene3D" id="2.20.25.10">
    <property type="match status" value="1"/>
</dbReference>
<organism evidence="2 3">
    <name type="scientific">Calditerricola satsumensis</name>
    <dbReference type="NCBI Taxonomy" id="373054"/>
    <lineage>
        <taxon>Bacteria</taxon>
        <taxon>Bacillati</taxon>
        <taxon>Bacillota</taxon>
        <taxon>Bacilli</taxon>
        <taxon>Bacillales</taxon>
        <taxon>Bacillaceae</taxon>
        <taxon>Calditerricola</taxon>
    </lineage>
</organism>
<dbReference type="SMART" id="SM00850">
    <property type="entry name" value="LytTR"/>
    <property type="match status" value="1"/>
</dbReference>
<evidence type="ECO:0000313" key="3">
    <source>
        <dbReference type="Proteomes" id="UP000637720"/>
    </source>
</evidence>
<sequence length="212" mass="24199">MDERAAWLTFSPSVVVADAQRYVYYRPSPLIDLKIRPGDPIKPGSVTDKALRLEREVAEWRDECLFGVAYFGLSVPIKETGRMKGVVTLIFPQSFASQAPFPPTASFLTVWDRERWVPIAVEDIIYLEAQNRKTFIQATGAQGLHRAPLSTIEKSLPPDRFARIHRAYIVNVHRITEIHPDSHSTFRIVMSDGSRLYVSRSYAPLLRRRLGF</sequence>
<evidence type="ECO:0000259" key="1">
    <source>
        <dbReference type="PROSITE" id="PS50930"/>
    </source>
</evidence>
<dbReference type="InterPro" id="IPR046947">
    <property type="entry name" value="LytR-like"/>
</dbReference>
<dbReference type="GO" id="GO:0000156">
    <property type="term" value="F:phosphorelay response regulator activity"/>
    <property type="evidence" value="ECO:0007669"/>
    <property type="project" value="InterPro"/>
</dbReference>
<keyword evidence="3" id="KW-1185">Reference proteome</keyword>
<comment type="caution">
    <text evidence="2">The sequence shown here is derived from an EMBL/GenBank/DDBJ whole genome shotgun (WGS) entry which is preliminary data.</text>
</comment>
<gene>
    <name evidence="2" type="ORF">GCM10007043_22040</name>
</gene>
<reference evidence="2" key="2">
    <citation type="submission" date="2020-09" db="EMBL/GenBank/DDBJ databases">
        <authorList>
            <person name="Sun Q."/>
            <person name="Ohkuma M."/>
        </authorList>
    </citation>
    <scope>NUCLEOTIDE SEQUENCE</scope>
    <source>
        <strain evidence="2">JCM 14719</strain>
    </source>
</reference>
<dbReference type="InterPro" id="IPR007492">
    <property type="entry name" value="LytTR_DNA-bd_dom"/>
</dbReference>
<protein>
    <submittedName>
        <fullName evidence="2">LytR family transcriptional regulator</fullName>
    </submittedName>
</protein>
<proteinExistence type="predicted"/>
<name>A0A8J3BBR5_9BACI</name>
<dbReference type="PROSITE" id="PS50930">
    <property type="entry name" value="HTH_LYTTR"/>
    <property type="match status" value="1"/>
</dbReference>
<reference evidence="2" key="1">
    <citation type="journal article" date="2014" name="Int. J. Syst. Evol. Microbiol.">
        <title>Complete genome sequence of Corynebacterium casei LMG S-19264T (=DSM 44701T), isolated from a smear-ripened cheese.</title>
        <authorList>
            <consortium name="US DOE Joint Genome Institute (JGI-PGF)"/>
            <person name="Walter F."/>
            <person name="Albersmeier A."/>
            <person name="Kalinowski J."/>
            <person name="Ruckert C."/>
        </authorList>
    </citation>
    <scope>NUCLEOTIDE SEQUENCE</scope>
    <source>
        <strain evidence="2">JCM 14719</strain>
    </source>
</reference>
<dbReference type="Gene3D" id="2.40.50.40">
    <property type="match status" value="1"/>
</dbReference>
<dbReference type="GO" id="GO:0003677">
    <property type="term" value="F:DNA binding"/>
    <property type="evidence" value="ECO:0007669"/>
    <property type="project" value="InterPro"/>
</dbReference>
<dbReference type="Pfam" id="PF04397">
    <property type="entry name" value="LytTR"/>
    <property type="match status" value="1"/>
</dbReference>
<dbReference type="RefSeq" id="WP_172673472.1">
    <property type="nucleotide sequence ID" value="NZ_BMOF01000065.1"/>
</dbReference>
<dbReference type="Proteomes" id="UP000637720">
    <property type="component" value="Unassembled WGS sequence"/>
</dbReference>
<dbReference type="PANTHER" id="PTHR37299:SF4">
    <property type="entry name" value="TRANSCRIPTIONAL REGULATOR"/>
    <property type="match status" value="1"/>
</dbReference>
<dbReference type="PANTHER" id="PTHR37299">
    <property type="entry name" value="TRANSCRIPTIONAL REGULATOR-RELATED"/>
    <property type="match status" value="1"/>
</dbReference>
<accession>A0A8J3BBR5</accession>